<organism evidence="3 4">
    <name type="scientific">Thiothrix eikelboomii</name>
    <dbReference type="NCBI Taxonomy" id="92487"/>
    <lineage>
        <taxon>Bacteria</taxon>
        <taxon>Pseudomonadati</taxon>
        <taxon>Pseudomonadota</taxon>
        <taxon>Gammaproteobacteria</taxon>
        <taxon>Thiotrichales</taxon>
        <taxon>Thiotrichaceae</taxon>
        <taxon>Thiothrix</taxon>
    </lineage>
</organism>
<sequence length="182" mass="20062">MVTKSIPVLPFAWYERAQRRKQSALTPIWEVLDQVKDPEIPVLSIWDLGVLCDLQAIDGKYVVSITPTYSGCPAMETIRADIAAALEAAQLQPYEIVTRLSPAWTTDWLSPQGREQLQAYGIAPPAGGGCAHAQGLTPEAGIECPHCSSSNTRRISEFGSTACKALFQCQDCQEPFDYFKHF</sequence>
<proteinExistence type="predicted"/>
<dbReference type="NCBIfam" id="TIGR02159">
    <property type="entry name" value="PA_CoA_Oxy4"/>
    <property type="match status" value="1"/>
</dbReference>
<dbReference type="Proteomes" id="UP000190460">
    <property type="component" value="Unassembled WGS sequence"/>
</dbReference>
<evidence type="ECO:0000259" key="1">
    <source>
        <dbReference type="Pfam" id="PF01883"/>
    </source>
</evidence>
<protein>
    <submittedName>
        <fullName evidence="3">Ring-1,2-phenylacetyl-CoA epoxidase subunit PaaD</fullName>
    </submittedName>
</protein>
<evidence type="ECO:0000313" key="4">
    <source>
        <dbReference type="Proteomes" id="UP000190460"/>
    </source>
</evidence>
<dbReference type="Pfam" id="PF23451">
    <property type="entry name" value="Zn_ribbon_PaaD"/>
    <property type="match status" value="1"/>
</dbReference>
<dbReference type="InterPro" id="IPR011883">
    <property type="entry name" value="PaaD-like"/>
</dbReference>
<name>A0A1T4XM65_9GAMM</name>
<dbReference type="EMBL" id="FUYB01000019">
    <property type="protein sequence ID" value="SKA90630.1"/>
    <property type="molecule type" value="Genomic_DNA"/>
</dbReference>
<dbReference type="InterPro" id="IPR034904">
    <property type="entry name" value="FSCA_dom_sf"/>
</dbReference>
<dbReference type="InterPro" id="IPR002744">
    <property type="entry name" value="MIP18-like"/>
</dbReference>
<accession>A0A1T4XM65</accession>
<dbReference type="InterPro" id="IPR052339">
    <property type="entry name" value="Fe-S_Maturation_MIP18"/>
</dbReference>
<keyword evidence="4" id="KW-1185">Reference proteome</keyword>
<dbReference type="Pfam" id="PF01883">
    <property type="entry name" value="FeS_assembly_P"/>
    <property type="match status" value="1"/>
</dbReference>
<evidence type="ECO:0000259" key="2">
    <source>
        <dbReference type="Pfam" id="PF23451"/>
    </source>
</evidence>
<dbReference type="RefSeq" id="WP_078923603.1">
    <property type="nucleotide sequence ID" value="NZ_FUYB01000019.1"/>
</dbReference>
<feature type="domain" description="PaaD zinc beta ribbon" evidence="2">
    <location>
        <begin position="136"/>
        <end position="180"/>
    </location>
</feature>
<dbReference type="AlphaFoldDB" id="A0A1T4XM65"/>
<dbReference type="STRING" id="92487.SAMN02745130_03166"/>
<dbReference type="PANTHER" id="PTHR42831">
    <property type="entry name" value="FE-S PROTEIN MATURATION AUXILIARY FACTOR YITW"/>
    <property type="match status" value="1"/>
</dbReference>
<evidence type="ECO:0000313" key="3">
    <source>
        <dbReference type="EMBL" id="SKA90630.1"/>
    </source>
</evidence>
<gene>
    <name evidence="3" type="ORF">SAMN02745130_03166</name>
</gene>
<reference evidence="3 4" key="1">
    <citation type="submission" date="2017-02" db="EMBL/GenBank/DDBJ databases">
        <authorList>
            <person name="Peterson S.W."/>
        </authorList>
    </citation>
    <scope>NUCLEOTIDE SEQUENCE [LARGE SCALE GENOMIC DNA]</scope>
    <source>
        <strain evidence="3 4">ATCC 49788</strain>
    </source>
</reference>
<feature type="domain" description="MIP18 family-like" evidence="1">
    <location>
        <begin position="28"/>
        <end position="88"/>
    </location>
</feature>
<dbReference type="InterPro" id="IPR056572">
    <property type="entry name" value="Zn_ribbon_PaaD"/>
</dbReference>
<dbReference type="Gene3D" id="3.30.300.130">
    <property type="entry name" value="Fe-S cluster assembly (FSCA)"/>
    <property type="match status" value="1"/>
</dbReference>
<dbReference type="SUPFAM" id="SSF117916">
    <property type="entry name" value="Fe-S cluster assembly (FSCA) domain-like"/>
    <property type="match status" value="1"/>
</dbReference>
<dbReference type="PANTHER" id="PTHR42831:SF3">
    <property type="entry name" value="1,2-PHENYLACETYL-COA EPOXIDASE, SUBUNIT D-RELATED"/>
    <property type="match status" value="1"/>
</dbReference>
<dbReference type="OrthoDB" id="5756752at2"/>